<evidence type="ECO:0000259" key="7">
    <source>
        <dbReference type="PROSITE" id="PS50850"/>
    </source>
</evidence>
<feature type="domain" description="Major facilitator superfamily (MFS) profile" evidence="7">
    <location>
        <begin position="29"/>
        <end position="412"/>
    </location>
</feature>
<feature type="transmembrane region" description="Helical" evidence="6">
    <location>
        <begin position="236"/>
        <end position="259"/>
    </location>
</feature>
<dbReference type="HOGENOM" id="CLU_001265_47_0_5"/>
<feature type="transmembrane region" description="Helical" evidence="6">
    <location>
        <begin position="154"/>
        <end position="179"/>
    </location>
</feature>
<evidence type="ECO:0000313" key="8">
    <source>
        <dbReference type="EMBL" id="KGM89940.1"/>
    </source>
</evidence>
<dbReference type="STRING" id="215743.ROSMUCSMR3_01737"/>
<dbReference type="EMBL" id="AONH01000001">
    <property type="protein sequence ID" value="KGM89940.1"/>
    <property type="molecule type" value="Genomic_DNA"/>
</dbReference>
<dbReference type="PANTHER" id="PTHR43124:SF3">
    <property type="entry name" value="CHLORAMPHENICOL EFFLUX PUMP RV0191"/>
    <property type="match status" value="1"/>
</dbReference>
<keyword evidence="3 6" id="KW-0812">Transmembrane</keyword>
<dbReference type="InterPro" id="IPR036259">
    <property type="entry name" value="MFS_trans_sf"/>
</dbReference>
<keyword evidence="2" id="KW-1003">Cell membrane</keyword>
<feature type="transmembrane region" description="Helical" evidence="6">
    <location>
        <begin position="326"/>
        <end position="347"/>
    </location>
</feature>
<dbReference type="InterPro" id="IPR020846">
    <property type="entry name" value="MFS_dom"/>
</dbReference>
<feature type="transmembrane region" description="Helical" evidence="6">
    <location>
        <begin position="96"/>
        <end position="115"/>
    </location>
</feature>
<dbReference type="InterPro" id="IPR050189">
    <property type="entry name" value="MFS_Efflux_Transporters"/>
</dbReference>
<gene>
    <name evidence="8" type="ORF">rosmuc_00538</name>
</gene>
<proteinExistence type="predicted"/>
<feature type="transmembrane region" description="Helical" evidence="6">
    <location>
        <begin position="68"/>
        <end position="87"/>
    </location>
</feature>
<dbReference type="InterPro" id="IPR005829">
    <property type="entry name" value="Sugar_transporter_CS"/>
</dbReference>
<dbReference type="Gene3D" id="1.20.1720.10">
    <property type="entry name" value="Multidrug resistance protein D"/>
    <property type="match status" value="1"/>
</dbReference>
<feature type="transmembrane region" description="Helical" evidence="6">
    <location>
        <begin position="359"/>
        <end position="380"/>
    </location>
</feature>
<comment type="caution">
    <text evidence="8">The sequence shown here is derived from an EMBL/GenBank/DDBJ whole genome shotgun (WGS) entry which is preliminary data.</text>
</comment>
<dbReference type="RefSeq" id="WP_245875247.1">
    <property type="nucleotide sequence ID" value="NZ_KN293991.1"/>
</dbReference>
<dbReference type="eggNOG" id="COG2814">
    <property type="taxonomic scope" value="Bacteria"/>
</dbReference>
<dbReference type="CDD" id="cd17320">
    <property type="entry name" value="MFS_MdfA_MDR_like"/>
    <property type="match status" value="1"/>
</dbReference>
<dbReference type="PATRIC" id="fig|1288298.3.peg.537"/>
<evidence type="ECO:0000256" key="6">
    <source>
        <dbReference type="SAM" id="Phobius"/>
    </source>
</evidence>
<dbReference type="GO" id="GO:0022857">
    <property type="term" value="F:transmembrane transporter activity"/>
    <property type="evidence" value="ECO:0007669"/>
    <property type="project" value="InterPro"/>
</dbReference>
<evidence type="ECO:0000256" key="4">
    <source>
        <dbReference type="ARBA" id="ARBA00022989"/>
    </source>
</evidence>
<feature type="transmembrane region" description="Helical" evidence="6">
    <location>
        <begin position="185"/>
        <end position="204"/>
    </location>
</feature>
<evidence type="ECO:0000256" key="3">
    <source>
        <dbReference type="ARBA" id="ARBA00022692"/>
    </source>
</evidence>
<dbReference type="PROSITE" id="PS00216">
    <property type="entry name" value="SUGAR_TRANSPORT_1"/>
    <property type="match status" value="1"/>
</dbReference>
<dbReference type="AlphaFoldDB" id="A0A0A0HRQ3"/>
<evidence type="ECO:0000256" key="1">
    <source>
        <dbReference type="ARBA" id="ARBA00004651"/>
    </source>
</evidence>
<organism evidence="8 9">
    <name type="scientific">Roseovarius mucosus DSM 17069</name>
    <dbReference type="NCBI Taxonomy" id="1288298"/>
    <lineage>
        <taxon>Bacteria</taxon>
        <taxon>Pseudomonadati</taxon>
        <taxon>Pseudomonadota</taxon>
        <taxon>Alphaproteobacteria</taxon>
        <taxon>Rhodobacterales</taxon>
        <taxon>Roseobacteraceae</taxon>
        <taxon>Roseovarius</taxon>
    </lineage>
</organism>
<feature type="transmembrane region" description="Helical" evidence="6">
    <location>
        <begin position="271"/>
        <end position="288"/>
    </location>
</feature>
<dbReference type="PANTHER" id="PTHR43124">
    <property type="entry name" value="PURINE EFFLUX PUMP PBUE"/>
    <property type="match status" value="1"/>
</dbReference>
<dbReference type="GO" id="GO:0005886">
    <property type="term" value="C:plasma membrane"/>
    <property type="evidence" value="ECO:0007669"/>
    <property type="project" value="UniProtKB-SubCell"/>
</dbReference>
<sequence length="420" mass="44344">MLNAVHSRDESFRMLDSAPAKPALSRPEFIAMMAMMAATVAFSIDAMLPGLPHIAEALTPDAPNRAQLIITAFLLGLGVGTFVSGPLSDSFGRKRVILIGAAIYTAGAGLAMAAPSLETLLAARAVQGMGAAAFRIVSIAIIRDLYAGREMARLMSFVMMVFALTPAMAPLLGAGLIVLTGWRGVFAAFVVFALALSLWMALRLPEPLPPQARRAFRAAPLWAALREVLAHPVTRVAIVVQMLCMTTLFTSLSMVQPVFDLTFHRADSFPYWFFLMALIAGCGSFLNSRLVMRLGVERMVSAALASQIALSIVAIALWQIGLPPGAQFATFLIWQTSVFFQAGLTLGNLNALAMAPMGAIAGMAASVTGAVATVGSVAIAVPIGQQFAGTPMPAHLGVLGAVLTGFVLMQRLRARTAEMV</sequence>
<keyword evidence="5 6" id="KW-0472">Membrane</keyword>
<evidence type="ECO:0000313" key="9">
    <source>
        <dbReference type="Proteomes" id="UP000030021"/>
    </source>
</evidence>
<reference evidence="8 9" key="1">
    <citation type="submission" date="2013-01" db="EMBL/GenBank/DDBJ databases">
        <authorList>
            <person name="Fiebig A."/>
            <person name="Goeker M."/>
            <person name="Klenk H.-P.P."/>
        </authorList>
    </citation>
    <scope>NUCLEOTIDE SEQUENCE [LARGE SCALE GENOMIC DNA]</scope>
    <source>
        <strain evidence="8 9">DSM 17069</strain>
    </source>
</reference>
<feature type="transmembrane region" description="Helical" evidence="6">
    <location>
        <begin position="300"/>
        <end position="320"/>
    </location>
</feature>
<feature type="transmembrane region" description="Helical" evidence="6">
    <location>
        <begin position="29"/>
        <end position="48"/>
    </location>
</feature>
<protein>
    <submittedName>
        <fullName evidence="8">Arabinose efflux permease</fullName>
    </submittedName>
</protein>
<keyword evidence="4 6" id="KW-1133">Transmembrane helix</keyword>
<evidence type="ECO:0000256" key="5">
    <source>
        <dbReference type="ARBA" id="ARBA00023136"/>
    </source>
</evidence>
<comment type="subcellular location">
    <subcellularLocation>
        <location evidence="1">Cell membrane</location>
        <topology evidence="1">Multi-pass membrane protein</topology>
    </subcellularLocation>
</comment>
<accession>A0A0A0HRQ3</accession>
<feature type="transmembrane region" description="Helical" evidence="6">
    <location>
        <begin position="392"/>
        <end position="409"/>
    </location>
</feature>
<dbReference type="Pfam" id="PF07690">
    <property type="entry name" value="MFS_1"/>
    <property type="match status" value="1"/>
</dbReference>
<evidence type="ECO:0000256" key="2">
    <source>
        <dbReference type="ARBA" id="ARBA00022475"/>
    </source>
</evidence>
<dbReference type="Proteomes" id="UP000030021">
    <property type="component" value="Unassembled WGS sequence"/>
</dbReference>
<dbReference type="PROSITE" id="PS50850">
    <property type="entry name" value="MFS"/>
    <property type="match status" value="1"/>
</dbReference>
<name>A0A0A0HRQ3_9RHOB</name>
<dbReference type="SUPFAM" id="SSF103473">
    <property type="entry name" value="MFS general substrate transporter"/>
    <property type="match status" value="1"/>
</dbReference>
<feature type="transmembrane region" description="Helical" evidence="6">
    <location>
        <begin position="121"/>
        <end position="142"/>
    </location>
</feature>
<dbReference type="InterPro" id="IPR011701">
    <property type="entry name" value="MFS"/>
</dbReference>